<protein>
    <recommendedName>
        <fullName evidence="4">UFSP1/2/DUB catalytic domain-containing protein</fullName>
    </recommendedName>
</protein>
<evidence type="ECO:0000313" key="6">
    <source>
        <dbReference type="Proteomes" id="UP001374579"/>
    </source>
</evidence>
<gene>
    <name evidence="5" type="ORF">V1264_015083</name>
</gene>
<keyword evidence="6" id="KW-1185">Reference proteome</keyword>
<sequence length="384" mass="41217">MTSRLRNVHCGLPAPGAQHTVAVVRGDYEYWHYCCDGVDDRGWGCGYRTLQTLCSWVRLQPHHHHQQQQQQHNQHPHHCCSHFSIGSNNTADVTNPEHSKNSGDSDVIKVIGSGDVTDGDDVIEAKASGDVTDGDDVINYTSVSAVGDQSSIRRVASGVENQISVVVSGVHNQTGICIIGSGVNGQTSITDVDNGVENRAGVSIVTSSVLKQGDDPVSAASYNNSDPRAQVREGVPSDVPAIRQIQQALVAMGDKPAQFVDSRDWIGSYEVCLCLDFFYQVPCKIVHVGAGAGLACHLSELHKHFTSMGGPIMMGGDCDASSKGILGVCTDPGALLVLDPHCSSVVECASQLLTADWVKWVALEDFHQTSFYNLCLPQLHVCTE</sequence>
<evidence type="ECO:0000313" key="5">
    <source>
        <dbReference type="EMBL" id="KAK7107109.1"/>
    </source>
</evidence>
<dbReference type="Gene3D" id="3.90.70.130">
    <property type="match status" value="2"/>
</dbReference>
<feature type="domain" description="UFSP1/2/DUB catalytic" evidence="4">
    <location>
        <begin position="20"/>
        <end position="70"/>
    </location>
</feature>
<name>A0AAN9BLD4_9CAEN</name>
<reference evidence="5 6" key="1">
    <citation type="submission" date="2024-02" db="EMBL/GenBank/DDBJ databases">
        <title>Chromosome-scale genome assembly of the rough periwinkle Littorina saxatilis.</title>
        <authorList>
            <person name="De Jode A."/>
            <person name="Faria R."/>
            <person name="Formenti G."/>
            <person name="Sims Y."/>
            <person name="Smith T.P."/>
            <person name="Tracey A."/>
            <person name="Wood J.M.D."/>
            <person name="Zagrodzka Z.B."/>
            <person name="Johannesson K."/>
            <person name="Butlin R.K."/>
            <person name="Leder E.H."/>
        </authorList>
    </citation>
    <scope>NUCLEOTIDE SEQUENCE [LARGE SCALE GENOMIC DNA]</scope>
    <source>
        <strain evidence="5">Snail1</strain>
        <tissue evidence="5">Muscle</tissue>
    </source>
</reference>
<evidence type="ECO:0000256" key="3">
    <source>
        <dbReference type="SAM" id="MobiDB-lite"/>
    </source>
</evidence>
<dbReference type="Pfam" id="PF07910">
    <property type="entry name" value="Peptidase_C78"/>
    <property type="match status" value="2"/>
</dbReference>
<keyword evidence="2" id="KW-0378">Hydrolase</keyword>
<feature type="region of interest" description="Disordered" evidence="3">
    <location>
        <begin position="90"/>
        <end position="109"/>
    </location>
</feature>
<dbReference type="GO" id="GO:0071567">
    <property type="term" value="F:deUFMylase activity"/>
    <property type="evidence" value="ECO:0007669"/>
    <property type="project" value="TreeGrafter"/>
</dbReference>
<evidence type="ECO:0000256" key="2">
    <source>
        <dbReference type="ARBA" id="ARBA00022801"/>
    </source>
</evidence>
<dbReference type="AlphaFoldDB" id="A0AAN9BLD4"/>
<dbReference type="PANTHER" id="PTHR48153:SF3">
    <property type="entry name" value="INACTIVE UFM1-SPECIFIC PROTEASE 1"/>
    <property type="match status" value="1"/>
</dbReference>
<comment type="caution">
    <text evidence="5">The sequence shown here is derived from an EMBL/GenBank/DDBJ whole genome shotgun (WGS) entry which is preliminary data.</text>
</comment>
<dbReference type="InterPro" id="IPR012462">
    <property type="entry name" value="UFSP1/2_DUB_cat"/>
</dbReference>
<dbReference type="EMBL" id="JBAMIC010000004">
    <property type="protein sequence ID" value="KAK7107109.1"/>
    <property type="molecule type" value="Genomic_DNA"/>
</dbReference>
<dbReference type="PANTHER" id="PTHR48153">
    <property type="entry name" value="UFM1-SPECIFIC PROTEASE 2"/>
    <property type="match status" value="1"/>
</dbReference>
<feature type="domain" description="UFSP1/2/DUB catalytic" evidence="4">
    <location>
        <begin position="233"/>
        <end position="375"/>
    </location>
</feature>
<evidence type="ECO:0000256" key="1">
    <source>
        <dbReference type="ARBA" id="ARBA00008552"/>
    </source>
</evidence>
<feature type="compositionally biased region" description="Basic and acidic residues" evidence="3">
    <location>
        <begin position="95"/>
        <end position="107"/>
    </location>
</feature>
<accession>A0AAN9BLD4</accession>
<comment type="similarity">
    <text evidence="1">Belongs to the peptidase C78 family.</text>
</comment>
<proteinExistence type="inferred from homology"/>
<dbReference type="Proteomes" id="UP001374579">
    <property type="component" value="Unassembled WGS sequence"/>
</dbReference>
<organism evidence="5 6">
    <name type="scientific">Littorina saxatilis</name>
    <dbReference type="NCBI Taxonomy" id="31220"/>
    <lineage>
        <taxon>Eukaryota</taxon>
        <taxon>Metazoa</taxon>
        <taxon>Spiralia</taxon>
        <taxon>Lophotrochozoa</taxon>
        <taxon>Mollusca</taxon>
        <taxon>Gastropoda</taxon>
        <taxon>Caenogastropoda</taxon>
        <taxon>Littorinimorpha</taxon>
        <taxon>Littorinoidea</taxon>
        <taxon>Littorinidae</taxon>
        <taxon>Littorina</taxon>
    </lineage>
</organism>
<evidence type="ECO:0000259" key="4">
    <source>
        <dbReference type="Pfam" id="PF07910"/>
    </source>
</evidence>